<dbReference type="OrthoDB" id="6625048at2759"/>
<organism evidence="1 2">
    <name type="scientific">Cinara cedri</name>
    <dbReference type="NCBI Taxonomy" id="506608"/>
    <lineage>
        <taxon>Eukaryota</taxon>
        <taxon>Metazoa</taxon>
        <taxon>Ecdysozoa</taxon>
        <taxon>Arthropoda</taxon>
        <taxon>Hexapoda</taxon>
        <taxon>Insecta</taxon>
        <taxon>Pterygota</taxon>
        <taxon>Neoptera</taxon>
        <taxon>Paraneoptera</taxon>
        <taxon>Hemiptera</taxon>
        <taxon>Sternorrhyncha</taxon>
        <taxon>Aphidomorpha</taxon>
        <taxon>Aphidoidea</taxon>
        <taxon>Aphididae</taxon>
        <taxon>Lachninae</taxon>
        <taxon>Cinara</taxon>
    </lineage>
</organism>
<dbReference type="EMBL" id="CABPRJ010000021">
    <property type="protein sequence ID" value="VVC25869.1"/>
    <property type="molecule type" value="Genomic_DNA"/>
</dbReference>
<keyword evidence="2" id="KW-1185">Reference proteome</keyword>
<dbReference type="AlphaFoldDB" id="A0A5E4M214"/>
<reference evidence="1 2" key="1">
    <citation type="submission" date="2019-08" db="EMBL/GenBank/DDBJ databases">
        <authorList>
            <person name="Alioto T."/>
            <person name="Alioto T."/>
            <person name="Gomez Garrido J."/>
        </authorList>
    </citation>
    <scope>NUCLEOTIDE SEQUENCE [LARGE SCALE GENOMIC DNA]</scope>
</reference>
<proteinExistence type="predicted"/>
<protein>
    <submittedName>
        <fullName evidence="1">Uncharacterized protein</fullName>
    </submittedName>
</protein>
<evidence type="ECO:0000313" key="2">
    <source>
        <dbReference type="Proteomes" id="UP000325440"/>
    </source>
</evidence>
<sequence>MICGTRVKPLPVVEKKWKPSKGCNRTKLLTLRHPTYISKLKKSIPRPDIRPIKSALPLWEEINLNEKISPFHGSTPTGPLVFHKGLMGSNPLQTKSKLDFYLNDPHNHEVAYRYHPLHDPHLKHWVNSKHNRKFLYKQGLLTDDMEVICTLKEYNEYRRYLWRKHNNELVKLLHFKDQQKIEQRKINNANNNHKKEIAKKLKQLNSCMSKGKPRNVLNNEKYLNTKCEHPNKRQLKPNLKLKKIETYTVYGLGKGGVVDTNKYRGTFIKGSPDDFHLLGYFNELFNELKIGTRVTYSSTSF</sequence>
<accession>A0A5E4M214</accession>
<evidence type="ECO:0000313" key="1">
    <source>
        <dbReference type="EMBL" id="VVC25869.1"/>
    </source>
</evidence>
<dbReference type="Proteomes" id="UP000325440">
    <property type="component" value="Unassembled WGS sequence"/>
</dbReference>
<name>A0A5E4M214_9HEMI</name>
<gene>
    <name evidence="1" type="ORF">CINCED_3A017238</name>
</gene>